<evidence type="ECO:0000259" key="11">
    <source>
        <dbReference type="Pfam" id="PF02737"/>
    </source>
</evidence>
<keyword evidence="6 12" id="KW-0560">Oxidoreductase</keyword>
<dbReference type="SUPFAM" id="SSF48179">
    <property type="entry name" value="6-phosphogluconate dehydrogenase C-terminal domain-like"/>
    <property type="match status" value="1"/>
</dbReference>
<evidence type="ECO:0000256" key="5">
    <source>
        <dbReference type="ARBA" id="ARBA00022553"/>
    </source>
</evidence>
<feature type="domain" description="3-hydroxyacyl-CoA dehydrogenase NAD binding" evidence="11">
    <location>
        <begin position="17"/>
        <end position="204"/>
    </location>
</feature>
<reference evidence="12" key="1">
    <citation type="submission" date="2022-03" db="EMBL/GenBank/DDBJ databases">
        <title>Identification of a novel bacterium isolated from mangrove sediments.</title>
        <authorList>
            <person name="Pan X."/>
        </authorList>
    </citation>
    <scope>NUCLEOTIDE SEQUENCE</scope>
    <source>
        <strain evidence="12">B2637</strain>
    </source>
</reference>
<accession>A0ABT0AE69</accession>
<evidence type="ECO:0000256" key="9">
    <source>
        <dbReference type="ARBA" id="ARBA00042709"/>
    </source>
</evidence>
<dbReference type="SUPFAM" id="SSF51735">
    <property type="entry name" value="NAD(P)-binding Rossmann-fold domains"/>
    <property type="match status" value="1"/>
</dbReference>
<protein>
    <recommendedName>
        <fullName evidence="9">L-gulonate 3-dehydrogenase</fullName>
        <ecNumber evidence="8">1.1.1.45</ecNumber>
    </recommendedName>
    <alternativeName>
        <fullName evidence="9">L-gulonate 3-dehydrogenase</fullName>
    </alternativeName>
</protein>
<name>A0ABT0AE69_9SPHN</name>
<evidence type="ECO:0000259" key="10">
    <source>
        <dbReference type="Pfam" id="PF00725"/>
    </source>
</evidence>
<evidence type="ECO:0000256" key="2">
    <source>
        <dbReference type="ARBA" id="ARBA00009463"/>
    </source>
</evidence>
<dbReference type="Proteomes" id="UP001162802">
    <property type="component" value="Unassembled WGS sequence"/>
</dbReference>
<gene>
    <name evidence="12" type="ORF">MTR65_12395</name>
</gene>
<comment type="subunit">
    <text evidence="3">Homodimer.</text>
</comment>
<evidence type="ECO:0000313" key="12">
    <source>
        <dbReference type="EMBL" id="MCJ1961485.1"/>
    </source>
</evidence>
<dbReference type="PIRSF" id="PIRSF000105">
    <property type="entry name" value="HCDH"/>
    <property type="match status" value="1"/>
</dbReference>
<dbReference type="InterPro" id="IPR006108">
    <property type="entry name" value="3HC_DH_C"/>
</dbReference>
<keyword evidence="4" id="KW-0963">Cytoplasm</keyword>
<evidence type="ECO:0000256" key="8">
    <source>
        <dbReference type="ARBA" id="ARBA00038962"/>
    </source>
</evidence>
<dbReference type="EMBL" id="JALHAT010000021">
    <property type="protein sequence ID" value="MCJ1961485.1"/>
    <property type="molecule type" value="Genomic_DNA"/>
</dbReference>
<dbReference type="GO" id="GO:0008691">
    <property type="term" value="F:3-hydroxybutyryl-CoA dehydrogenase activity"/>
    <property type="evidence" value="ECO:0007669"/>
    <property type="project" value="UniProtKB-EC"/>
</dbReference>
<comment type="similarity">
    <text evidence="2">Belongs to the 3-hydroxyacyl-CoA dehydrogenase family.</text>
</comment>
<keyword evidence="7" id="KW-0520">NAD</keyword>
<dbReference type="RefSeq" id="WP_243800624.1">
    <property type="nucleotide sequence ID" value="NZ_JALHAT010000021.1"/>
</dbReference>
<proteinExistence type="inferred from homology"/>
<dbReference type="Gene3D" id="1.10.1040.10">
    <property type="entry name" value="N-(1-d-carboxylethyl)-l-norvaline Dehydrogenase, domain 2"/>
    <property type="match status" value="1"/>
</dbReference>
<dbReference type="PANTHER" id="PTHR48075">
    <property type="entry name" value="3-HYDROXYACYL-COA DEHYDROGENASE FAMILY PROTEIN"/>
    <property type="match status" value="1"/>
</dbReference>
<dbReference type="InterPro" id="IPR013328">
    <property type="entry name" value="6PGD_dom2"/>
</dbReference>
<dbReference type="InterPro" id="IPR022694">
    <property type="entry name" value="3-OHacyl-CoA_DH"/>
</dbReference>
<evidence type="ECO:0000256" key="6">
    <source>
        <dbReference type="ARBA" id="ARBA00023002"/>
    </source>
</evidence>
<dbReference type="InterPro" id="IPR006176">
    <property type="entry name" value="3-OHacyl-CoA_DH_NAD-bd"/>
</dbReference>
<comment type="subcellular location">
    <subcellularLocation>
        <location evidence="1">Cytoplasm</location>
    </subcellularLocation>
</comment>
<evidence type="ECO:0000256" key="4">
    <source>
        <dbReference type="ARBA" id="ARBA00022490"/>
    </source>
</evidence>
<dbReference type="InterPro" id="IPR036291">
    <property type="entry name" value="NAD(P)-bd_dom_sf"/>
</dbReference>
<dbReference type="PANTHER" id="PTHR48075:SF1">
    <property type="entry name" value="LAMBDA-CRYSTALLIN HOMOLOG"/>
    <property type="match status" value="1"/>
</dbReference>
<feature type="domain" description="3-hydroxyacyl-CoA dehydrogenase C-terminal" evidence="10">
    <location>
        <begin position="207"/>
        <end position="306"/>
    </location>
</feature>
<evidence type="ECO:0000313" key="13">
    <source>
        <dbReference type="Proteomes" id="UP001162802"/>
    </source>
</evidence>
<keyword evidence="5" id="KW-0597">Phosphoprotein</keyword>
<dbReference type="NCBIfam" id="NF006125">
    <property type="entry name" value="PRK08269.1"/>
    <property type="match status" value="1"/>
</dbReference>
<evidence type="ECO:0000256" key="3">
    <source>
        <dbReference type="ARBA" id="ARBA00011738"/>
    </source>
</evidence>
<evidence type="ECO:0000256" key="7">
    <source>
        <dbReference type="ARBA" id="ARBA00023027"/>
    </source>
</evidence>
<organism evidence="12 13">
    <name type="scientific">Novosphingobium mangrovi</name>
    <name type="common">ex Hu et al. 2023</name>
    <dbReference type="NCBI Taxonomy" id="2930094"/>
    <lineage>
        <taxon>Bacteria</taxon>
        <taxon>Pseudomonadati</taxon>
        <taxon>Pseudomonadota</taxon>
        <taxon>Alphaproteobacteria</taxon>
        <taxon>Sphingomonadales</taxon>
        <taxon>Sphingomonadaceae</taxon>
        <taxon>Novosphingobium</taxon>
    </lineage>
</organism>
<dbReference type="Gene3D" id="3.40.50.720">
    <property type="entry name" value="NAD(P)-binding Rossmann-like Domain"/>
    <property type="match status" value="1"/>
</dbReference>
<comment type="caution">
    <text evidence="12">The sequence shown here is derived from an EMBL/GenBank/DDBJ whole genome shotgun (WGS) entry which is preliminary data.</text>
</comment>
<sequence>MAGKHSAPLSPASIGPVAAVGAGRMGRGIAIAFAAIGVPVTLVDAKPRDAEALDTLRTAAMAEIEADLAFLVALGLIDRAGAEGALERVAFAGRDAAGEALSGASIVFEGVPETLEAKREGFAFICAHVAPDCIIASTTSTIDPEDLVGMVEGPERFLNAHWLNPAYLMPLVELAPSSLTDPDVVARLKAVLSAAGKVPIVCRNAPGYIVPRIQALAMNEAARIVEEGIASAEDVDLAVRTGFGLRFAVLGLLEFIDWGGGDILFHASNYLSDKVDAQRFAAPEIVSRNMAEERRGLRDGAGFYDYAGVNAEAYRAGRLGDFAALLRLRGLVPPFVHGTLPA</sequence>
<dbReference type="Pfam" id="PF00725">
    <property type="entry name" value="3HCDH"/>
    <property type="match status" value="1"/>
</dbReference>
<dbReference type="EC" id="1.1.1.45" evidence="8"/>
<dbReference type="InterPro" id="IPR008927">
    <property type="entry name" value="6-PGluconate_DH-like_C_sf"/>
</dbReference>
<evidence type="ECO:0000256" key="1">
    <source>
        <dbReference type="ARBA" id="ARBA00004496"/>
    </source>
</evidence>
<keyword evidence="13" id="KW-1185">Reference proteome</keyword>
<dbReference type="Pfam" id="PF02737">
    <property type="entry name" value="3HCDH_N"/>
    <property type="match status" value="1"/>
</dbReference>